<keyword evidence="7" id="KW-1185">Reference proteome</keyword>
<keyword evidence="4" id="KW-0326">Glycosidase</keyword>
<dbReference type="Pfam" id="PF09261">
    <property type="entry name" value="Alpha-mann_mid"/>
    <property type="match status" value="1"/>
</dbReference>
<gene>
    <name evidence="6" type="ORF">JS533_000270</name>
</gene>
<organism evidence="6 7">
    <name type="scientific">Bifidobacterium amazonense</name>
    <dbReference type="NCBI Taxonomy" id="2809027"/>
    <lineage>
        <taxon>Bacteria</taxon>
        <taxon>Bacillati</taxon>
        <taxon>Actinomycetota</taxon>
        <taxon>Actinomycetes</taxon>
        <taxon>Bifidobacteriales</taxon>
        <taxon>Bifidobacteriaceae</taxon>
        <taxon>Bifidobacterium</taxon>
    </lineage>
</organism>
<reference evidence="6 7" key="2">
    <citation type="journal article" date="2021" name="Syst. Appl. Microbiol.">
        <title>Phylogenetic classification of ten novel species belonging to the genus Bifidobacterium comprising B. phasiani sp. nov., B. pongonis sp. nov., B. saguinibicoloris sp. nov., B. colobi sp. nov., B. simiiventris sp. nov., B. santillanense sp. nov., B. miconis sp. nov., B. amazonense sp. nov., B. pluvialisilvae sp. nov., and B. miconisargentati sp. nov.</title>
        <authorList>
            <person name="Lugli G.A."/>
            <person name="Calvete-Torre I."/>
            <person name="Alessandri G."/>
            <person name="Milani C."/>
            <person name="Turroni F."/>
            <person name="Laiolo P."/>
            <person name="Ossiprandi M.C."/>
            <person name="Margolles A."/>
            <person name="Ruiz L."/>
            <person name="Ventura M."/>
        </authorList>
    </citation>
    <scope>NUCLEOTIDE SEQUENCE [LARGE SCALE GENOMIC DNA]</scope>
    <source>
        <strain evidence="6 7">MA1</strain>
    </source>
</reference>
<reference evidence="6 7" key="1">
    <citation type="journal article" date="2021" name="Environ. Microbiol.">
        <title>Genetic insights into the dark matter of the mammalian gut microbiota through targeted genome reconstruction.</title>
        <authorList>
            <person name="Lugli G.A."/>
            <person name="Alessandri G."/>
            <person name="Milani C."/>
            <person name="Viappiani A."/>
            <person name="Fontana F."/>
            <person name="Tarracchini C."/>
            <person name="Mancabelli L."/>
            <person name="Argentini C."/>
            <person name="Ruiz L."/>
            <person name="Margolles A."/>
            <person name="van Sinderen D."/>
            <person name="Turroni F."/>
            <person name="Ventura M."/>
        </authorList>
    </citation>
    <scope>NUCLEOTIDE SEQUENCE [LARGE SCALE GENOMIC DNA]</scope>
    <source>
        <strain evidence="6 7">MA1</strain>
    </source>
</reference>
<dbReference type="SUPFAM" id="SSF74650">
    <property type="entry name" value="Galactose mutarotase-like"/>
    <property type="match status" value="1"/>
</dbReference>
<dbReference type="SMART" id="SM00872">
    <property type="entry name" value="Alpha-mann_mid"/>
    <property type="match status" value="1"/>
</dbReference>
<dbReference type="InterPro" id="IPR028995">
    <property type="entry name" value="Glyco_hydro_57/38_cen_sf"/>
</dbReference>
<dbReference type="InterPro" id="IPR011330">
    <property type="entry name" value="Glyco_hydro/deAcase_b/a-brl"/>
</dbReference>
<keyword evidence="2" id="KW-0479">Metal-binding</keyword>
<dbReference type="PANTHER" id="PTHR46017:SF1">
    <property type="entry name" value="ALPHA-MANNOSIDASE 2C1"/>
    <property type="match status" value="1"/>
</dbReference>
<evidence type="ECO:0000256" key="1">
    <source>
        <dbReference type="ARBA" id="ARBA00009792"/>
    </source>
</evidence>
<dbReference type="InterPro" id="IPR011013">
    <property type="entry name" value="Gal_mutarotase_sf_dom"/>
</dbReference>
<dbReference type="Gene3D" id="3.20.110.10">
    <property type="entry name" value="Glycoside hydrolase 38, N terminal domain"/>
    <property type="match status" value="1"/>
</dbReference>
<dbReference type="GO" id="GO:0016787">
    <property type="term" value="F:hydrolase activity"/>
    <property type="evidence" value="ECO:0007669"/>
    <property type="project" value="UniProtKB-KW"/>
</dbReference>
<dbReference type="Pfam" id="PF07748">
    <property type="entry name" value="Glyco_hydro_38C"/>
    <property type="match status" value="1"/>
</dbReference>
<feature type="domain" description="Glycoside hydrolase family 38 central" evidence="5">
    <location>
        <begin position="534"/>
        <end position="613"/>
    </location>
</feature>
<dbReference type="InterPro" id="IPR054723">
    <property type="entry name" value="Ams1-like_N"/>
</dbReference>
<protein>
    <submittedName>
        <fullName evidence="6">Glycosyl hydrolase-related protein</fullName>
    </submittedName>
</protein>
<evidence type="ECO:0000256" key="4">
    <source>
        <dbReference type="ARBA" id="ARBA00023295"/>
    </source>
</evidence>
<dbReference type="EMBL" id="JAFEJT020000001">
    <property type="protein sequence ID" value="MCH9274729.1"/>
    <property type="molecule type" value="Genomic_DNA"/>
</dbReference>
<dbReference type="RefSeq" id="WP_241512571.1">
    <property type="nucleotide sequence ID" value="NZ_JAFEJT020000001.1"/>
</dbReference>
<dbReference type="InterPro" id="IPR041147">
    <property type="entry name" value="GH38_C"/>
</dbReference>
<dbReference type="Pfam" id="PF17677">
    <property type="entry name" value="Glyco_hydro38C2"/>
    <property type="match status" value="1"/>
</dbReference>
<dbReference type="PANTHER" id="PTHR46017">
    <property type="entry name" value="ALPHA-MANNOSIDASE 2C1"/>
    <property type="match status" value="1"/>
</dbReference>
<dbReference type="Pfam" id="PF01074">
    <property type="entry name" value="Glyco_hydro_38N"/>
    <property type="match status" value="1"/>
</dbReference>
<dbReference type="SUPFAM" id="SSF88688">
    <property type="entry name" value="Families 57/38 glycoside transferase middle domain"/>
    <property type="match status" value="1"/>
</dbReference>
<keyword evidence="3 6" id="KW-0378">Hydrolase</keyword>
<comment type="caution">
    <text evidence="6">The sequence shown here is derived from an EMBL/GenBank/DDBJ whole genome shotgun (WGS) entry which is preliminary data.</text>
</comment>
<dbReference type="Gene3D" id="2.70.98.30">
    <property type="entry name" value="Golgi alpha-mannosidase II, domain 4"/>
    <property type="match status" value="1"/>
</dbReference>
<dbReference type="InterPro" id="IPR011682">
    <property type="entry name" value="Glyco_hydro_38_C"/>
</dbReference>
<evidence type="ECO:0000313" key="6">
    <source>
        <dbReference type="EMBL" id="MCH9274729.1"/>
    </source>
</evidence>
<dbReference type="Proteomes" id="UP000710815">
    <property type="component" value="Unassembled WGS sequence"/>
</dbReference>
<dbReference type="InterPro" id="IPR027291">
    <property type="entry name" value="Glyco_hydro_38_N_sf"/>
</dbReference>
<evidence type="ECO:0000256" key="3">
    <source>
        <dbReference type="ARBA" id="ARBA00022801"/>
    </source>
</evidence>
<dbReference type="InterPro" id="IPR037094">
    <property type="entry name" value="Glyco_hydro_38_cen_sf"/>
</dbReference>
<evidence type="ECO:0000256" key="2">
    <source>
        <dbReference type="ARBA" id="ARBA00022723"/>
    </source>
</evidence>
<dbReference type="Gene3D" id="1.20.1270.50">
    <property type="entry name" value="Glycoside hydrolase family 38, central domain"/>
    <property type="match status" value="1"/>
</dbReference>
<dbReference type="InterPro" id="IPR000602">
    <property type="entry name" value="Glyco_hydro_38_N"/>
</dbReference>
<proteinExistence type="inferred from homology"/>
<dbReference type="Pfam" id="PF22907">
    <property type="entry name" value="Ams1-like_1st"/>
    <property type="match status" value="1"/>
</dbReference>
<evidence type="ECO:0000313" key="7">
    <source>
        <dbReference type="Proteomes" id="UP000710815"/>
    </source>
</evidence>
<dbReference type="SUPFAM" id="SSF88713">
    <property type="entry name" value="Glycoside hydrolase/deacetylase"/>
    <property type="match status" value="1"/>
</dbReference>
<dbReference type="InterPro" id="IPR015341">
    <property type="entry name" value="Glyco_hydro_38_cen"/>
</dbReference>
<sequence>MLLKVNREIDRCKRVMRERVWPHIHRTLAQCTVGAVMNPGEPEMPAAFITRAVSGQVDFKPLAVGEPWGTSWGTTWMRVEGQLPADLPAGLAIELVFNLGWLEWPVGGHIEALAYRADGTVIKALHPRNHWMPLVSADGTRDRVVNPDGSFVIYVEGAYNPNVPSFTVTELGTKPTGKADERYEFSSIDIAALDQDMFDYWADLDVITGSLENMSDADPRYWKLAKAMQRSINLWDEKDYATLAPARKALDKVMASPANASAMTLTAMGHSHIDSAWLWPVRETERKVGRTVSNALALMDIDPNFTYVMSAAQHFAWLEERHPDLFERVKDRIKEGRFIPVGGMWVESDGTMPCGESLIRQISYGKRYFKEKLGIVPNGIWLPDSFGYTGAWPQIAKRSGYSWFLTQKLCWNDTTRLPHHSFMWEGVDGSQIFTHFPPADKYDSDMSGHDMAYVQRNYKDKDTSDRGILLFGYGDGGGGPIREMAMREHRFESFEGMPKVEYSTPDDFFAKAESEMKAEAGDEMPRWKGEFYFELHRKTLTSQQEMKRGCRKTESALRSVEYLGTLATLENTEYTFPQAEIDRIWKTLLLNQFHDILPGSAIEWAHRVAREDYARDLKRLHEIAQEAVEALAAANPDAARIAKARISQFAEVGSSWTPASVDASGEPVAIDRHDDGTVTLDNGLLRAHVASNGTVDSLVDLKTGREMVAKDASLGRYEILKDEPGVFDAWDVERDAFLCATPLEDGTIESVDTAADGSAVIRTANRFRTDRIATTITLRPGKSQLDFHADVDWNVPEKLLKVDVPMALTATRAQYECQYGLIERPIVKNTEGDEAMFESCSHRFVRIHDSSYGIGVANGSTYGSDVNSLRDNDGAIAGTMVRLSLVAAPTAPDPRTDIGRHEFDWTVLPCAEVAPLVAAAGEINAPVIDDMPAIGSPVTIETGQGTPVVDWIKLADDGSGDVIVRLYEAAGAKAEATLHADGPLAGWQVRETNTLEQDESYADEPAGLVGGKQAAEGAKLSLKPFQLTTLRLSRD</sequence>
<name>A0ABS9VS40_9BIFI</name>
<comment type="similarity">
    <text evidence="1">Belongs to the glycosyl hydrolase 38 family.</text>
</comment>
<dbReference type="CDD" id="cd10789">
    <property type="entry name" value="GH38N_AMII_ER_cytosolic"/>
    <property type="match status" value="1"/>
</dbReference>
<accession>A0ABS9VS40</accession>
<evidence type="ECO:0000259" key="5">
    <source>
        <dbReference type="SMART" id="SM00872"/>
    </source>
</evidence>